<dbReference type="EMBL" id="CAJEWN010001740">
    <property type="protein sequence ID" value="CAD2199741.1"/>
    <property type="molecule type" value="Genomic_DNA"/>
</dbReference>
<evidence type="ECO:0000259" key="3">
    <source>
        <dbReference type="Pfam" id="PF01434"/>
    </source>
</evidence>
<sequence>MSAIIWLLCLIGLLILMSIVLILFFLVKIDGEDEKFDEQKEEPKQIYYEEINDEYEEDKNEERQIIINEENNAEDEQTTKKAKFNYDDFKFELKFNEDEILAATGEEVLEDEMTLECFGDKKTSNDTSLSEEEMRRLALHETGHVYIALALGVKLKKVTLKANEVLLGHTTFTFGKKIYTSSDKDNYMSILLGGYCAEMYFLKEPSILSSSDLAKVRDVALSKGATFAFDGKPARWIVRKNCTEALRKEREDIIYKNVDECTERVKKLIKEHEEEIGEFADTLCKKIELKGEHLYKEINKLKKKYKKNNRWMEKNKRIEFSC</sequence>
<organism evidence="4 5">
    <name type="scientific">Meloidogyne enterolobii</name>
    <name type="common">Root-knot nematode worm</name>
    <name type="synonym">Meloidogyne mayaguensis</name>
    <dbReference type="NCBI Taxonomy" id="390850"/>
    <lineage>
        <taxon>Eukaryota</taxon>
        <taxon>Metazoa</taxon>
        <taxon>Ecdysozoa</taxon>
        <taxon>Nematoda</taxon>
        <taxon>Chromadorea</taxon>
        <taxon>Rhabditida</taxon>
        <taxon>Tylenchina</taxon>
        <taxon>Tylenchomorpha</taxon>
        <taxon>Tylenchoidea</taxon>
        <taxon>Meloidogynidae</taxon>
        <taxon>Meloidogyninae</taxon>
        <taxon>Meloidogyne</taxon>
    </lineage>
</organism>
<evidence type="ECO:0000313" key="5">
    <source>
        <dbReference type="Proteomes" id="UP000580250"/>
    </source>
</evidence>
<keyword evidence="2" id="KW-0812">Transmembrane</keyword>
<feature type="coiled-coil region" evidence="1">
    <location>
        <begin position="258"/>
        <end position="304"/>
    </location>
</feature>
<dbReference type="SUPFAM" id="SSF140990">
    <property type="entry name" value="FtsH protease domain-like"/>
    <property type="match status" value="1"/>
</dbReference>
<dbReference type="PANTHER" id="PTHR23076">
    <property type="entry name" value="METALLOPROTEASE M41 FTSH"/>
    <property type="match status" value="1"/>
</dbReference>
<accession>A0A6V7XKG3</accession>
<comment type="caution">
    <text evidence="4">The sequence shown here is derived from an EMBL/GenBank/DDBJ whole genome shotgun (WGS) entry which is preliminary data.</text>
</comment>
<evidence type="ECO:0000256" key="1">
    <source>
        <dbReference type="SAM" id="Coils"/>
    </source>
</evidence>
<reference evidence="4 5" key="1">
    <citation type="submission" date="2020-08" db="EMBL/GenBank/DDBJ databases">
        <authorList>
            <person name="Koutsovoulos G."/>
            <person name="Danchin GJ E."/>
        </authorList>
    </citation>
    <scope>NUCLEOTIDE SEQUENCE [LARGE SCALE GENOMIC DNA]</scope>
</reference>
<protein>
    <recommendedName>
        <fullName evidence="3">Peptidase M41 domain-containing protein</fullName>
    </recommendedName>
</protein>
<keyword evidence="1" id="KW-0175">Coiled coil</keyword>
<feature type="transmembrane region" description="Helical" evidence="2">
    <location>
        <begin position="5"/>
        <end position="27"/>
    </location>
</feature>
<dbReference type="GO" id="GO:0005524">
    <property type="term" value="F:ATP binding"/>
    <property type="evidence" value="ECO:0007669"/>
    <property type="project" value="InterPro"/>
</dbReference>
<gene>
    <name evidence="4" type="ORF">MENT_LOCUS53159</name>
</gene>
<keyword evidence="2" id="KW-0472">Membrane</keyword>
<dbReference type="Pfam" id="PF01434">
    <property type="entry name" value="Peptidase_M41"/>
    <property type="match status" value="1"/>
</dbReference>
<dbReference type="AlphaFoldDB" id="A0A6V7XKG3"/>
<dbReference type="InterPro" id="IPR000642">
    <property type="entry name" value="Peptidase_M41"/>
</dbReference>
<dbReference type="GO" id="GO:0004176">
    <property type="term" value="F:ATP-dependent peptidase activity"/>
    <property type="evidence" value="ECO:0007669"/>
    <property type="project" value="InterPro"/>
</dbReference>
<keyword evidence="2" id="KW-1133">Transmembrane helix</keyword>
<dbReference type="Gene3D" id="1.20.58.760">
    <property type="entry name" value="Peptidase M41"/>
    <property type="match status" value="1"/>
</dbReference>
<feature type="domain" description="Peptidase M41" evidence="3">
    <location>
        <begin position="129"/>
        <end position="294"/>
    </location>
</feature>
<dbReference type="PANTHER" id="PTHR23076:SF97">
    <property type="entry name" value="ATP-DEPENDENT ZINC METALLOPROTEASE YME1L1"/>
    <property type="match status" value="1"/>
</dbReference>
<proteinExistence type="predicted"/>
<dbReference type="GO" id="GO:0005739">
    <property type="term" value="C:mitochondrion"/>
    <property type="evidence" value="ECO:0007669"/>
    <property type="project" value="TreeGrafter"/>
</dbReference>
<dbReference type="GO" id="GO:0004222">
    <property type="term" value="F:metalloendopeptidase activity"/>
    <property type="evidence" value="ECO:0007669"/>
    <property type="project" value="InterPro"/>
</dbReference>
<dbReference type="Proteomes" id="UP000580250">
    <property type="component" value="Unassembled WGS sequence"/>
</dbReference>
<name>A0A6V7XKG3_MELEN</name>
<evidence type="ECO:0000313" key="4">
    <source>
        <dbReference type="EMBL" id="CAD2199741.1"/>
    </source>
</evidence>
<evidence type="ECO:0000256" key="2">
    <source>
        <dbReference type="SAM" id="Phobius"/>
    </source>
</evidence>
<dbReference type="InterPro" id="IPR037219">
    <property type="entry name" value="Peptidase_M41-like"/>
</dbReference>
<dbReference type="GO" id="GO:0006508">
    <property type="term" value="P:proteolysis"/>
    <property type="evidence" value="ECO:0007669"/>
    <property type="project" value="InterPro"/>
</dbReference>